<dbReference type="PANTHER" id="PTHR45648:SF22">
    <property type="entry name" value="GDSL LIPASE_ACYLHYDROLASE FAMILY PROTEIN (AFU_ORTHOLOGUE AFUA_4G14700)"/>
    <property type="match status" value="1"/>
</dbReference>
<dbReference type="PANTHER" id="PTHR45648">
    <property type="entry name" value="GDSL LIPASE/ACYLHYDROLASE FAMILY PROTEIN (AFU_ORTHOLOGUE AFUA_4G14700)"/>
    <property type="match status" value="1"/>
</dbReference>
<accession>A0A2G5BJI7</accession>
<evidence type="ECO:0000256" key="1">
    <source>
        <dbReference type="ARBA" id="ARBA00022801"/>
    </source>
</evidence>
<evidence type="ECO:0008006" key="4">
    <source>
        <dbReference type="Google" id="ProtNLM"/>
    </source>
</evidence>
<evidence type="ECO:0000313" key="2">
    <source>
        <dbReference type="EMBL" id="PIA19180.1"/>
    </source>
</evidence>
<keyword evidence="1" id="KW-0378">Hydrolase</keyword>
<dbReference type="CDD" id="cd01846">
    <property type="entry name" value="fatty_acyltransferase_like"/>
    <property type="match status" value="1"/>
</dbReference>
<name>A0A2G5BJI7_COERN</name>
<evidence type="ECO:0000313" key="3">
    <source>
        <dbReference type="Proteomes" id="UP000242474"/>
    </source>
</evidence>
<dbReference type="GO" id="GO:0016788">
    <property type="term" value="F:hydrolase activity, acting on ester bonds"/>
    <property type="evidence" value="ECO:0007669"/>
    <property type="project" value="InterPro"/>
</dbReference>
<dbReference type="Gene3D" id="3.40.50.1110">
    <property type="entry name" value="SGNH hydrolase"/>
    <property type="match status" value="1"/>
</dbReference>
<reference evidence="2 3" key="1">
    <citation type="journal article" date="2015" name="Genome Biol. Evol.">
        <title>Phylogenomic analyses indicate that early fungi evolved digesting cell walls of algal ancestors of land plants.</title>
        <authorList>
            <person name="Chang Y."/>
            <person name="Wang S."/>
            <person name="Sekimoto S."/>
            <person name="Aerts A.L."/>
            <person name="Choi C."/>
            <person name="Clum A."/>
            <person name="LaButti K.M."/>
            <person name="Lindquist E.A."/>
            <person name="Yee Ngan C."/>
            <person name="Ohm R.A."/>
            <person name="Salamov A.A."/>
            <person name="Grigoriev I.V."/>
            <person name="Spatafora J.W."/>
            <person name="Berbee M.L."/>
        </authorList>
    </citation>
    <scope>NUCLEOTIDE SEQUENCE [LARGE SCALE GENOMIC DNA]</scope>
    <source>
        <strain evidence="2 3">NRRL 1564</strain>
    </source>
</reference>
<dbReference type="InterPro" id="IPR001087">
    <property type="entry name" value="GDSL"/>
</dbReference>
<proteinExistence type="predicted"/>
<dbReference type="InterPro" id="IPR051058">
    <property type="entry name" value="GDSL_Est/Lipase"/>
</dbReference>
<dbReference type="Pfam" id="PF00657">
    <property type="entry name" value="Lipase_GDSL"/>
    <property type="match status" value="1"/>
</dbReference>
<dbReference type="InterPro" id="IPR036514">
    <property type="entry name" value="SGNH_hydro_sf"/>
</dbReference>
<protein>
    <recommendedName>
        <fullName evidence="4">SGNH hydrolase</fullName>
    </recommendedName>
</protein>
<organism evidence="2 3">
    <name type="scientific">Coemansia reversa (strain ATCC 12441 / NRRL 1564)</name>
    <dbReference type="NCBI Taxonomy" id="763665"/>
    <lineage>
        <taxon>Eukaryota</taxon>
        <taxon>Fungi</taxon>
        <taxon>Fungi incertae sedis</taxon>
        <taxon>Zoopagomycota</taxon>
        <taxon>Kickxellomycotina</taxon>
        <taxon>Kickxellomycetes</taxon>
        <taxon>Kickxellales</taxon>
        <taxon>Kickxellaceae</taxon>
        <taxon>Coemansia</taxon>
    </lineage>
</organism>
<dbReference type="OrthoDB" id="1600564at2759"/>
<dbReference type="EMBL" id="KZ303487">
    <property type="protein sequence ID" value="PIA19180.1"/>
    <property type="molecule type" value="Genomic_DNA"/>
</dbReference>
<gene>
    <name evidence="2" type="ORF">COEREDRAFT_90524</name>
</gene>
<dbReference type="Proteomes" id="UP000242474">
    <property type="component" value="Unassembled WGS sequence"/>
</dbReference>
<dbReference type="STRING" id="763665.A0A2G5BJI7"/>
<dbReference type="SUPFAM" id="SSF52266">
    <property type="entry name" value="SGNH hydrolase"/>
    <property type="match status" value="1"/>
</dbReference>
<sequence length="302" mass="33172">MDRLFLGRYSRLIFLGDSSSDNGNVLRMTCGTSPLPDSVYWQGRYSNGKTWADRLEDMSGTTAINLAYGCATIDNNLAAGTVLMPSGVREEVPSAMDQVDKLDALVAELKPSELVFLQIGANDLESFIDTSFVHRKCEFTTHLLAERLVKLVERLCKDLGARNVVVMNVRSREDYPSVLAHKDPQKVEMTRKITASLNAEIRSGIATLQAALGSTYHIMVFDTYAFQKKIIQDPVAYGTDPDTRTPSYTGIPTDGSPVVLNNPDTKLFLDGAHMTARVHALLAADVLKALALAAMDIRNNNK</sequence>
<keyword evidence="3" id="KW-1185">Reference proteome</keyword>
<dbReference type="AlphaFoldDB" id="A0A2G5BJI7"/>